<feature type="chain" id="PRO_5031030836" evidence="2">
    <location>
        <begin position="30"/>
        <end position="85"/>
    </location>
</feature>
<dbReference type="Proteomes" id="UP000559626">
    <property type="component" value="Unassembled WGS sequence"/>
</dbReference>
<dbReference type="Pfam" id="PF20077">
    <property type="entry name" value="CcmD_alt"/>
    <property type="match status" value="1"/>
</dbReference>
<reference evidence="3 4" key="1">
    <citation type="submission" date="2020-04" db="EMBL/GenBank/DDBJ databases">
        <title>Hymenobacter polaris sp. nov., isolated from Arctic soil.</title>
        <authorList>
            <person name="Dahal R.H."/>
        </authorList>
    </citation>
    <scope>NUCLEOTIDE SEQUENCE [LARGE SCALE GENOMIC DNA]</scope>
    <source>
        <strain evidence="3 4">RP-2-7</strain>
    </source>
</reference>
<keyword evidence="4" id="KW-1185">Reference proteome</keyword>
<keyword evidence="1" id="KW-0812">Transmembrane</keyword>
<feature type="transmembrane region" description="Helical" evidence="1">
    <location>
        <begin position="53"/>
        <end position="70"/>
    </location>
</feature>
<accession>A0A7Y0AF30</accession>
<name>A0A7Y0AF30_9BACT</name>
<organism evidence="3 4">
    <name type="scientific">Hymenobacter polaris</name>
    <dbReference type="NCBI Taxonomy" id="2682546"/>
    <lineage>
        <taxon>Bacteria</taxon>
        <taxon>Pseudomonadati</taxon>
        <taxon>Bacteroidota</taxon>
        <taxon>Cytophagia</taxon>
        <taxon>Cytophagales</taxon>
        <taxon>Hymenobacteraceae</taxon>
        <taxon>Hymenobacter</taxon>
    </lineage>
</organism>
<evidence type="ECO:0000256" key="2">
    <source>
        <dbReference type="SAM" id="SignalP"/>
    </source>
</evidence>
<dbReference type="InterPro" id="IPR030888">
    <property type="entry name" value="Put_ccm"/>
</dbReference>
<dbReference type="NCBIfam" id="TIGR04391">
    <property type="entry name" value="CcmD_alt_fam"/>
    <property type="match status" value="1"/>
</dbReference>
<evidence type="ECO:0000313" key="3">
    <source>
        <dbReference type="EMBL" id="NML66184.1"/>
    </source>
</evidence>
<dbReference type="RefSeq" id="WP_169531847.1">
    <property type="nucleotide sequence ID" value="NZ_JABBGH010000002.1"/>
</dbReference>
<evidence type="ECO:0000313" key="4">
    <source>
        <dbReference type="Proteomes" id="UP000559626"/>
    </source>
</evidence>
<dbReference type="EMBL" id="JABBGH010000002">
    <property type="protein sequence ID" value="NML66184.1"/>
    <property type="molecule type" value="Genomic_DNA"/>
</dbReference>
<keyword evidence="1" id="KW-1133">Transmembrane helix</keyword>
<feature type="signal peptide" evidence="2">
    <location>
        <begin position="1"/>
        <end position="29"/>
    </location>
</feature>
<evidence type="ECO:0000256" key="1">
    <source>
        <dbReference type="SAM" id="Phobius"/>
    </source>
</evidence>
<dbReference type="AlphaFoldDB" id="A0A7Y0AF30"/>
<protein>
    <submittedName>
        <fullName evidence="3">CcmD family protein</fullName>
    </submittedName>
</protein>
<proteinExistence type="predicted"/>
<comment type="caution">
    <text evidence="3">The sequence shown here is derived from an EMBL/GenBank/DDBJ whole genome shotgun (WGS) entry which is preliminary data.</text>
</comment>
<keyword evidence="2" id="KW-0732">Signal</keyword>
<keyword evidence="1" id="KW-0472">Membrane</keyword>
<gene>
    <name evidence="3" type="ORF">HHL22_13305</name>
</gene>
<sequence length="85" mass="9390">MKNNWISKLPSRALALLLPLLLAAFGSLAQTTTPSPDRPEMADALRQSGKIYVVVLVVVIIVSGLLFYLVRLDRKVSRLEKEVGE</sequence>